<feature type="domain" description="EfeO-type cupredoxin-like" evidence="6">
    <location>
        <begin position="12"/>
        <end position="114"/>
    </location>
</feature>
<dbReference type="OrthoDB" id="7348379at2"/>
<evidence type="ECO:0000256" key="3">
    <source>
        <dbReference type="ARBA" id="ARBA00022729"/>
    </source>
</evidence>
<dbReference type="Proteomes" id="UP000078368">
    <property type="component" value="Unassembled WGS sequence"/>
</dbReference>
<dbReference type="CDD" id="cd14656">
    <property type="entry name" value="Imelysin-like_EfeO"/>
    <property type="match status" value="1"/>
</dbReference>
<dbReference type="Pfam" id="PF09375">
    <property type="entry name" value="Peptidase_M75"/>
    <property type="match status" value="1"/>
</dbReference>
<keyword evidence="3 4" id="KW-0732">Signal</keyword>
<dbReference type="Pfam" id="PF13473">
    <property type="entry name" value="Cupredoxin_1"/>
    <property type="match status" value="1"/>
</dbReference>
<proteinExistence type="inferred from homology"/>
<dbReference type="InterPro" id="IPR008972">
    <property type="entry name" value="Cupredoxin"/>
</dbReference>
<comment type="subcellular location">
    <subcellularLocation>
        <location evidence="1">Periplasm</location>
    </subcellularLocation>
</comment>
<dbReference type="PANTHER" id="PTHR39192">
    <property type="entry name" value="IRON UPTAKE SYSTEM COMPONENT EFEO"/>
    <property type="match status" value="1"/>
</dbReference>
<evidence type="ECO:0000256" key="4">
    <source>
        <dbReference type="SAM" id="SignalP"/>
    </source>
</evidence>
<dbReference type="InterPro" id="IPR053377">
    <property type="entry name" value="Iron_uptake_EfeM/EfeO"/>
</dbReference>
<evidence type="ECO:0000313" key="7">
    <source>
        <dbReference type="EMBL" id="OAP85476.1"/>
    </source>
</evidence>
<comment type="caution">
    <text evidence="7">The sequence shown here is derived from an EMBL/GenBank/DDBJ whole genome shotgun (WGS) entry which is preliminary data.</text>
</comment>
<evidence type="ECO:0000256" key="2">
    <source>
        <dbReference type="ARBA" id="ARBA00005989"/>
    </source>
</evidence>
<feature type="signal peptide" evidence="4">
    <location>
        <begin position="1"/>
        <end position="24"/>
    </location>
</feature>
<dbReference type="RefSeq" id="WP_064232041.1">
    <property type="nucleotide sequence ID" value="NZ_LVZK01000003.1"/>
</dbReference>
<dbReference type="STRING" id="1823756.A4H34_10435"/>
<protein>
    <submittedName>
        <fullName evidence="7">PbrT family lead (Pb2+) uptake porter</fullName>
    </submittedName>
</protein>
<sequence>MRKLLSSAAVAAVLLAGCVSNDNASDKGGSSGSQRLSVTIADDKCDVSAAKTESGRVVFTLKNEGTVKNEFEILAPDKLRIVGERENLAPGTTVKYTVVLESGSYYTACKKNMVGALVGAKKFTVSDSGKKVEAGGDEKKLQDQAVSNYNAYNRDQAGQLLEKTKAFAEAYKAGNLDKARSLYAATRQHYERIEPTAEKFGDLDPALDEREADWQETEDKDTRAWKGWHYIEKDLWRPDGFEGLNDEQRAKASEQLVADTQKLYDLVYAKDFSIKLADISNGAINLLEEVATTKITGEEEAFSHTDLWDFQANVEGAKVAYGNVEAIAKKKDPALAKEISKRFDQLQAELDKYKQGDGYVYYDKLNEAQRKQLSDSVNALRKPLAKLTEAILKDAGESTSKK</sequence>
<dbReference type="Gene3D" id="1.20.1420.20">
    <property type="entry name" value="M75 peptidase, HXXE motif"/>
    <property type="match status" value="1"/>
</dbReference>
<dbReference type="Gene3D" id="2.60.40.420">
    <property type="entry name" value="Cupredoxins - blue copper proteins"/>
    <property type="match status" value="1"/>
</dbReference>
<evidence type="ECO:0000259" key="6">
    <source>
        <dbReference type="Pfam" id="PF13473"/>
    </source>
</evidence>
<keyword evidence="8" id="KW-1185">Reference proteome</keyword>
<organism evidence="7 8">
    <name type="scientific">Peptidiphaga gingivicola</name>
    <dbReference type="NCBI Taxonomy" id="2741497"/>
    <lineage>
        <taxon>Bacteria</taxon>
        <taxon>Bacillati</taxon>
        <taxon>Actinomycetota</taxon>
        <taxon>Actinomycetes</taxon>
        <taxon>Actinomycetales</taxon>
        <taxon>Actinomycetaceae</taxon>
        <taxon>Peptidiphaga</taxon>
    </lineage>
</organism>
<feature type="chain" id="PRO_5008098960" evidence="4">
    <location>
        <begin position="25"/>
        <end position="402"/>
    </location>
</feature>
<accession>A0A179B184</accession>
<dbReference type="EMBL" id="LVZK01000003">
    <property type="protein sequence ID" value="OAP85476.1"/>
    <property type="molecule type" value="Genomic_DNA"/>
</dbReference>
<dbReference type="GO" id="GO:0042597">
    <property type="term" value="C:periplasmic space"/>
    <property type="evidence" value="ECO:0007669"/>
    <property type="project" value="UniProtKB-SubCell"/>
</dbReference>
<evidence type="ECO:0000256" key="1">
    <source>
        <dbReference type="ARBA" id="ARBA00004418"/>
    </source>
</evidence>
<dbReference type="InterPro" id="IPR038352">
    <property type="entry name" value="Imelysin_sf"/>
</dbReference>
<evidence type="ECO:0000259" key="5">
    <source>
        <dbReference type="Pfam" id="PF09375"/>
    </source>
</evidence>
<name>A0A179B184_9ACTO</name>
<dbReference type="PROSITE" id="PS51257">
    <property type="entry name" value="PROKAR_LIPOPROTEIN"/>
    <property type="match status" value="1"/>
</dbReference>
<dbReference type="PANTHER" id="PTHR39192:SF1">
    <property type="entry name" value="IRON UPTAKE SYSTEM COMPONENT EFEO"/>
    <property type="match status" value="1"/>
</dbReference>
<dbReference type="NCBIfam" id="NF041757">
    <property type="entry name" value="EfeO"/>
    <property type="match status" value="1"/>
</dbReference>
<feature type="domain" description="Imelysin-like" evidence="5">
    <location>
        <begin position="145"/>
        <end position="387"/>
    </location>
</feature>
<evidence type="ECO:0000313" key="8">
    <source>
        <dbReference type="Proteomes" id="UP000078368"/>
    </source>
</evidence>
<reference evidence="7 8" key="1">
    <citation type="submission" date="2016-04" db="EMBL/GenBank/DDBJ databases">
        <title>Peptidophaga gingivicola gen. nov., sp. nov., isolated from human subgingival plaque.</title>
        <authorList>
            <person name="Beall C.J."/>
            <person name="Mokrzan E.M."/>
            <person name="Griffen A.L."/>
            <person name="Leys E.J."/>
        </authorList>
    </citation>
    <scope>NUCLEOTIDE SEQUENCE [LARGE SCALE GENOMIC DNA]</scope>
    <source>
        <strain evidence="7 8">BA112</strain>
    </source>
</reference>
<dbReference type="InterPro" id="IPR034981">
    <property type="entry name" value="Imelysin-like_EfeO/Algp7"/>
</dbReference>
<gene>
    <name evidence="7" type="ORF">A4H34_10435</name>
</gene>
<comment type="similarity">
    <text evidence="2">Belongs to the EfeM/EfeO family.</text>
</comment>
<dbReference type="AlphaFoldDB" id="A0A179B184"/>
<dbReference type="InterPro" id="IPR028096">
    <property type="entry name" value="EfeO_Cupredoxin"/>
</dbReference>
<dbReference type="InterPro" id="IPR050894">
    <property type="entry name" value="EfeM/EfeO_iron_uptake"/>
</dbReference>
<dbReference type="InterPro" id="IPR018976">
    <property type="entry name" value="Imelysin-like"/>
</dbReference>